<feature type="region of interest" description="Disordered" evidence="6">
    <location>
        <begin position="624"/>
        <end position="739"/>
    </location>
</feature>
<dbReference type="InterPro" id="IPR036855">
    <property type="entry name" value="Znf_CCCH_sf"/>
</dbReference>
<dbReference type="PANTHER" id="PTHR12547">
    <property type="entry name" value="CCCH ZINC FINGER/TIS11-RELATED"/>
    <property type="match status" value="1"/>
</dbReference>
<dbReference type="GO" id="GO:0003729">
    <property type="term" value="F:mRNA binding"/>
    <property type="evidence" value="ECO:0007669"/>
    <property type="project" value="InterPro"/>
</dbReference>
<feature type="compositionally biased region" description="Low complexity" evidence="6">
    <location>
        <begin position="667"/>
        <end position="686"/>
    </location>
</feature>
<dbReference type="OrthoDB" id="410307at2759"/>
<feature type="region of interest" description="Disordered" evidence="6">
    <location>
        <begin position="323"/>
        <end position="352"/>
    </location>
</feature>
<evidence type="ECO:0000259" key="7">
    <source>
        <dbReference type="PROSITE" id="PS50103"/>
    </source>
</evidence>
<feature type="compositionally biased region" description="Low complexity" evidence="6">
    <location>
        <begin position="76"/>
        <end position="98"/>
    </location>
</feature>
<dbReference type="InterPro" id="IPR045877">
    <property type="entry name" value="ZFP36-like"/>
</dbReference>
<feature type="domain" description="C3H1-type" evidence="7">
    <location>
        <begin position="593"/>
        <end position="621"/>
    </location>
</feature>
<keyword evidence="1 5" id="KW-0479">Metal-binding</keyword>
<feature type="region of interest" description="Disordered" evidence="6">
    <location>
        <begin position="48"/>
        <end position="188"/>
    </location>
</feature>
<dbReference type="AlphaFoldDB" id="A0A5C5G4F6"/>
<feature type="region of interest" description="Disordered" evidence="6">
    <location>
        <begin position="213"/>
        <end position="250"/>
    </location>
</feature>
<feature type="zinc finger region" description="C3H1-type" evidence="5">
    <location>
        <begin position="593"/>
        <end position="621"/>
    </location>
</feature>
<evidence type="ECO:0000313" key="9">
    <source>
        <dbReference type="Proteomes" id="UP000311382"/>
    </source>
</evidence>
<feature type="compositionally biased region" description="Basic and acidic residues" evidence="6">
    <location>
        <begin position="1"/>
        <end position="10"/>
    </location>
</feature>
<accession>A0A5C5G4F6</accession>
<evidence type="ECO:0000256" key="2">
    <source>
        <dbReference type="ARBA" id="ARBA00022737"/>
    </source>
</evidence>
<dbReference type="Proteomes" id="UP000311382">
    <property type="component" value="Unassembled WGS sequence"/>
</dbReference>
<evidence type="ECO:0000313" key="8">
    <source>
        <dbReference type="EMBL" id="TNY23359.1"/>
    </source>
</evidence>
<dbReference type="Gene3D" id="4.10.1000.10">
    <property type="entry name" value="Zinc finger, CCCH-type"/>
    <property type="match status" value="2"/>
</dbReference>
<dbReference type="Pfam" id="PF00642">
    <property type="entry name" value="zf-CCCH"/>
    <property type="match status" value="2"/>
</dbReference>
<evidence type="ECO:0000256" key="5">
    <source>
        <dbReference type="PROSITE-ProRule" id="PRU00723"/>
    </source>
</evidence>
<feature type="compositionally biased region" description="Polar residues" evidence="6">
    <location>
        <begin position="99"/>
        <end position="116"/>
    </location>
</feature>
<keyword evidence="9" id="KW-1185">Reference proteome</keyword>
<keyword evidence="3 5" id="KW-0863">Zinc-finger</keyword>
<evidence type="ECO:0000256" key="4">
    <source>
        <dbReference type="ARBA" id="ARBA00022833"/>
    </source>
</evidence>
<sequence>MPSSLDKELGVLRPSSPAQLSVSAKYDDADWFDSDETLGGRRTIKAKGGFAPVTKAQRSHSPASLLWSEPGWHADSFTFAPQPAATTATNSPTPHASPVQEQQQQAETRSGANGEQTHAGDGAGSGALSAADIPTSSTSIPSSADAPPPPSPRSPVTTSPSRSKRLAPTAQPFAPKVKPLTPVAHRPHVPPLDINTSLGRYAFPAATAYNDQTGSVASSPVEPHTPASSSSRRHLSLSSDGSSGNSQFDYDGQLLSQGARYTIADEILQLQSAPLGGVGMHSDVLEVLDDDVAPVAGTTRMRAASEDSSFMTGIEHWRQQQPFLDGRQQQPRRFGSGAGLERSRSSSLAGPVPMAGSYLSSASLPRPTFKRSQTAAQLQTYFGPPPNDSSPVHLPGGFDSYAPYSPTTPSSCASPRSRQASFASLAGSPGAYPPLAHPEPYNLMRDDPLYLEARDVFIESTCTSLDAPPTEEHLATMAQHFDRAMHQLHPLATLFGLSQDAANQLLADPANSGVSDVVLKVAAMMGRQQQMASVQRSAMGTILPGPSPNNRKTALYKTELCHSWVEINGCRYGIKCQFAHGVKELRETPRHPKFKSEICRTFWQEGACPYGKRCCFIHAMPDSTSSPIPSPRKGSAASSRAQSPRPKGRMTSTAVTGAPSRTFGPALSELLGTSSPGSSSPQTSPTKPEALGRSSSSSSLTSSIETSTLFGLGIRERPGQAPPTYKDAPQSRLQRLASLSSSSSSLASLAGRGSSSSLTSLAGYASSPTKPSAGAGTGTFSGAPHARHNSATSFMSSGSSGAAYSPLLTRSGSTSSLSSGAGSPVLHRVAGDWLAGPSYGGQGSKSSALEWPAIEELSLDDPPATPASALYGRA</sequence>
<dbReference type="InterPro" id="IPR000571">
    <property type="entry name" value="Znf_CCCH"/>
</dbReference>
<name>A0A5C5G4F6_9BASI</name>
<dbReference type="PROSITE" id="PS50103">
    <property type="entry name" value="ZF_C3H1"/>
    <property type="match status" value="2"/>
</dbReference>
<feature type="domain" description="C3H1-type" evidence="7">
    <location>
        <begin position="555"/>
        <end position="583"/>
    </location>
</feature>
<gene>
    <name evidence="8" type="ORF">DMC30DRAFT_414228</name>
</gene>
<dbReference type="PANTHER" id="PTHR12547:SF18">
    <property type="entry name" value="PROTEIN TIS11"/>
    <property type="match status" value="1"/>
</dbReference>
<evidence type="ECO:0000256" key="3">
    <source>
        <dbReference type="ARBA" id="ARBA00022771"/>
    </source>
</evidence>
<reference evidence="8 9" key="1">
    <citation type="submission" date="2019-03" db="EMBL/GenBank/DDBJ databases">
        <title>Rhodosporidium diobovatum UCD-FST 08-225 genome sequencing, assembly, and annotation.</title>
        <authorList>
            <person name="Fakankun I.U."/>
            <person name="Fristensky B."/>
            <person name="Levin D.B."/>
        </authorList>
    </citation>
    <scope>NUCLEOTIDE SEQUENCE [LARGE SCALE GENOMIC DNA]</scope>
    <source>
        <strain evidence="8 9">UCD-FST 08-225</strain>
    </source>
</reference>
<dbReference type="EMBL" id="SOZI01000012">
    <property type="protein sequence ID" value="TNY23359.1"/>
    <property type="molecule type" value="Genomic_DNA"/>
</dbReference>
<dbReference type="STRING" id="5288.A0A5C5G4F6"/>
<comment type="caution">
    <text evidence="8">The sequence shown here is derived from an EMBL/GenBank/DDBJ whole genome shotgun (WGS) entry which is preliminary data.</text>
</comment>
<proteinExistence type="predicted"/>
<feature type="region of interest" description="Disordered" evidence="6">
    <location>
        <begin position="758"/>
        <end position="784"/>
    </location>
</feature>
<evidence type="ECO:0000256" key="1">
    <source>
        <dbReference type="ARBA" id="ARBA00022723"/>
    </source>
</evidence>
<feature type="compositionally biased region" description="Low complexity" evidence="6">
    <location>
        <begin position="236"/>
        <end position="246"/>
    </location>
</feature>
<keyword evidence="4 5" id="KW-0862">Zinc</keyword>
<feature type="region of interest" description="Disordered" evidence="6">
    <location>
        <begin position="379"/>
        <end position="401"/>
    </location>
</feature>
<feature type="compositionally biased region" description="Low complexity" evidence="6">
    <location>
        <begin position="694"/>
        <end position="708"/>
    </location>
</feature>
<feature type="compositionally biased region" description="Low complexity" evidence="6">
    <location>
        <begin position="126"/>
        <end position="145"/>
    </location>
</feature>
<dbReference type="SMART" id="SM00356">
    <property type="entry name" value="ZnF_C3H1"/>
    <property type="match status" value="2"/>
</dbReference>
<keyword evidence="2" id="KW-0677">Repeat</keyword>
<feature type="compositionally biased region" description="Low complexity" evidence="6">
    <location>
        <begin position="758"/>
        <end position="783"/>
    </location>
</feature>
<dbReference type="SUPFAM" id="SSF90229">
    <property type="entry name" value="CCCH zinc finger"/>
    <property type="match status" value="2"/>
</dbReference>
<protein>
    <submittedName>
        <fullName evidence="8">Proteophosphoglycan ppg4</fullName>
    </submittedName>
</protein>
<organism evidence="8 9">
    <name type="scientific">Rhodotorula diobovata</name>
    <dbReference type="NCBI Taxonomy" id="5288"/>
    <lineage>
        <taxon>Eukaryota</taxon>
        <taxon>Fungi</taxon>
        <taxon>Dikarya</taxon>
        <taxon>Basidiomycota</taxon>
        <taxon>Pucciniomycotina</taxon>
        <taxon>Microbotryomycetes</taxon>
        <taxon>Sporidiobolales</taxon>
        <taxon>Sporidiobolaceae</taxon>
        <taxon>Rhodotorula</taxon>
    </lineage>
</organism>
<dbReference type="FunFam" id="4.10.1000.10:FF:000001">
    <property type="entry name" value="zinc finger CCCH domain-containing protein 15-like"/>
    <property type="match status" value="1"/>
</dbReference>
<feature type="zinc finger region" description="C3H1-type" evidence="5">
    <location>
        <begin position="555"/>
        <end position="583"/>
    </location>
</feature>
<evidence type="ECO:0000256" key="6">
    <source>
        <dbReference type="SAM" id="MobiDB-lite"/>
    </source>
</evidence>
<feature type="region of interest" description="Disordered" evidence="6">
    <location>
        <begin position="1"/>
        <end position="33"/>
    </location>
</feature>
<dbReference type="GO" id="GO:0008270">
    <property type="term" value="F:zinc ion binding"/>
    <property type="evidence" value="ECO:0007669"/>
    <property type="project" value="UniProtKB-KW"/>
</dbReference>
<feature type="compositionally biased region" description="Low complexity" evidence="6">
    <location>
        <begin position="635"/>
        <end position="645"/>
    </location>
</feature>